<dbReference type="InterPro" id="IPR016084">
    <property type="entry name" value="Haem_Oase-like_multi-hlx"/>
</dbReference>
<dbReference type="EMBL" id="LLZZ01000157">
    <property type="protein sequence ID" value="KTA97691.1"/>
    <property type="molecule type" value="Genomic_DNA"/>
</dbReference>
<dbReference type="PANTHER" id="PTHR10720:SF0">
    <property type="entry name" value="HEME OXYGENASE"/>
    <property type="match status" value="1"/>
</dbReference>
<gene>
    <name evidence="6" type="ORF">AO440_000107</name>
</gene>
<evidence type="ECO:0000313" key="7">
    <source>
        <dbReference type="Proteomes" id="UP000054886"/>
    </source>
</evidence>
<dbReference type="InterPro" id="IPR002051">
    <property type="entry name" value="Haem_Oase"/>
</dbReference>
<evidence type="ECO:0000256" key="4">
    <source>
        <dbReference type="PIRSR" id="PIRSR000343-2"/>
    </source>
</evidence>
<dbReference type="GO" id="GO:0046872">
    <property type="term" value="F:metal ion binding"/>
    <property type="evidence" value="ECO:0007669"/>
    <property type="project" value="UniProtKB-KW"/>
</dbReference>
<evidence type="ECO:0000256" key="2">
    <source>
        <dbReference type="ARBA" id="ARBA00022723"/>
    </source>
</evidence>
<dbReference type="SUPFAM" id="SSF48613">
    <property type="entry name" value="Heme oxygenase-like"/>
    <property type="match status" value="1"/>
</dbReference>
<evidence type="ECO:0000313" key="6">
    <source>
        <dbReference type="EMBL" id="KTA97691.1"/>
    </source>
</evidence>
<dbReference type="CDD" id="cd19165">
    <property type="entry name" value="HemeO"/>
    <property type="match status" value="1"/>
</dbReference>
<dbReference type="GO" id="GO:0005640">
    <property type="term" value="C:nuclear outer membrane"/>
    <property type="evidence" value="ECO:0007669"/>
    <property type="project" value="EnsemblFungi"/>
</dbReference>
<keyword evidence="5" id="KW-0812">Transmembrane</keyword>
<dbReference type="GO" id="GO:0004392">
    <property type="term" value="F:heme oxygenase (decyclizing) activity"/>
    <property type="evidence" value="ECO:0007669"/>
    <property type="project" value="EnsemblFungi"/>
</dbReference>
<reference evidence="6 7" key="1">
    <citation type="submission" date="2015-10" db="EMBL/GenBank/DDBJ databases">
        <title>Draft genomes sequences of Candida glabrata isolates 1A, 1B, 2A, 2B, 3A and 3B.</title>
        <authorList>
            <person name="Haavelsrud O.E."/>
            <person name="Gaustad P."/>
        </authorList>
    </citation>
    <scope>NUCLEOTIDE SEQUENCE [LARGE SCALE GENOMIC DNA]</scope>
    <source>
        <strain evidence="6">910700640</strain>
    </source>
</reference>
<keyword evidence="5" id="KW-0472">Membrane</keyword>
<dbReference type="VEuPathDB" id="FungiDB:GW608_A03729"/>
<proteinExistence type="predicted"/>
<evidence type="ECO:0000256" key="3">
    <source>
        <dbReference type="ARBA" id="ARBA00023004"/>
    </source>
</evidence>
<dbReference type="PIRSF" id="PIRSF000343">
    <property type="entry name" value="Haem_Oase"/>
    <property type="match status" value="1"/>
</dbReference>
<organism evidence="6 7">
    <name type="scientific">Candida glabrata</name>
    <name type="common">Yeast</name>
    <name type="synonym">Torulopsis glabrata</name>
    <dbReference type="NCBI Taxonomy" id="5478"/>
    <lineage>
        <taxon>Eukaryota</taxon>
        <taxon>Fungi</taxon>
        <taxon>Dikarya</taxon>
        <taxon>Ascomycota</taxon>
        <taxon>Saccharomycotina</taxon>
        <taxon>Saccharomycetes</taxon>
        <taxon>Saccharomycetales</taxon>
        <taxon>Saccharomycetaceae</taxon>
        <taxon>Nakaseomyces</taxon>
    </lineage>
</organism>
<dbReference type="VEuPathDB" id="FungiDB:B1J91_A03905g"/>
<name>A0A0W0DT49_CANGB</name>
<evidence type="ECO:0000256" key="1">
    <source>
        <dbReference type="ARBA" id="ARBA00022617"/>
    </source>
</evidence>
<dbReference type="VEuPathDB" id="FungiDB:GWK60_A03795"/>
<accession>A0A0W0DT49</accession>
<dbReference type="VEuPathDB" id="FungiDB:CAGL0A03905g"/>
<dbReference type="GO" id="GO:0042167">
    <property type="term" value="P:heme catabolic process"/>
    <property type="evidence" value="ECO:0007669"/>
    <property type="project" value="EnsemblFungi"/>
</dbReference>
<evidence type="ECO:0000256" key="5">
    <source>
        <dbReference type="SAM" id="Phobius"/>
    </source>
</evidence>
<dbReference type="GO" id="GO:0006879">
    <property type="term" value="P:intracellular iron ion homeostasis"/>
    <property type="evidence" value="ECO:0007669"/>
    <property type="project" value="EnsemblFungi"/>
</dbReference>
<dbReference type="GO" id="GO:0006979">
    <property type="term" value="P:response to oxidative stress"/>
    <property type="evidence" value="ECO:0007669"/>
    <property type="project" value="EnsemblFungi"/>
</dbReference>
<feature type="binding site" description="axial binding residue" evidence="4">
    <location>
        <position position="24"/>
    </location>
    <ligand>
        <name>heme b</name>
        <dbReference type="ChEBI" id="CHEBI:60344"/>
    </ligand>
    <ligandPart>
        <name>Fe</name>
        <dbReference type="ChEBI" id="CHEBI:18248"/>
    </ligandPart>
</feature>
<dbReference type="Pfam" id="PF01126">
    <property type="entry name" value="Heme_oxygenase"/>
    <property type="match status" value="1"/>
</dbReference>
<feature type="transmembrane region" description="Helical" evidence="5">
    <location>
        <begin position="290"/>
        <end position="308"/>
    </location>
</feature>
<sequence>MSVPAPTDIGALANRINFNTRDAHNKIDAFMSVRFAVALRHGKLYRQGILAFYYVFQAIEQEIDALLSIDTATGATDVSDQKLLASKIVKQFWMPEFRRTEQLYKDLLLLYSPEYPTSTELDAMLVDHQLPPQLQGFVDMVHATVRQNPVTVLAYCHVMYLALFAGGKVMRSTLYRNTGLFPKFEHLSSKELARKGTNFFTFSDAGVDVENQMKWQYKKNYELATREALAENDKLEIIDVAKRIFERNMDIIQEIGQLNKEALTNNKLDLLQYVFEELKFYNKDRSHQQLVYAVLVLLALLVLYRIVYR</sequence>
<comment type="caution">
    <text evidence="6">The sequence shown here is derived from an EMBL/GenBank/DDBJ whole genome shotgun (WGS) entry which is preliminary data.</text>
</comment>
<keyword evidence="3 4" id="KW-0408">Iron</keyword>
<dbReference type="GO" id="GO:0006788">
    <property type="term" value="P:heme oxidation"/>
    <property type="evidence" value="ECO:0007669"/>
    <property type="project" value="InterPro"/>
</dbReference>
<protein>
    <submittedName>
        <fullName evidence="6">Heme-binding protein HMX1</fullName>
    </submittedName>
</protein>
<keyword evidence="5" id="KW-1133">Transmembrane helix</keyword>
<dbReference type="AlphaFoldDB" id="A0A0W0DT49"/>
<dbReference type="Proteomes" id="UP000054886">
    <property type="component" value="Unassembled WGS sequence"/>
</dbReference>
<dbReference type="GO" id="GO:0005783">
    <property type="term" value="C:endoplasmic reticulum"/>
    <property type="evidence" value="ECO:0007669"/>
    <property type="project" value="EnsemblFungi"/>
</dbReference>
<dbReference type="VEuPathDB" id="FungiDB:GVI51_A03751"/>
<dbReference type="InterPro" id="IPR016053">
    <property type="entry name" value="Haem_Oase-like"/>
</dbReference>
<keyword evidence="1" id="KW-0349">Heme</keyword>
<dbReference type="Gene3D" id="1.20.910.10">
    <property type="entry name" value="Heme oxygenase-like"/>
    <property type="match status" value="1"/>
</dbReference>
<keyword evidence="2 4" id="KW-0479">Metal-binding</keyword>
<dbReference type="PANTHER" id="PTHR10720">
    <property type="entry name" value="HEME OXYGENASE"/>
    <property type="match status" value="1"/>
</dbReference>